<organism evidence="1 2">
    <name type="scientific">Dactylosporangium matsuzakiense</name>
    <dbReference type="NCBI Taxonomy" id="53360"/>
    <lineage>
        <taxon>Bacteria</taxon>
        <taxon>Bacillati</taxon>
        <taxon>Actinomycetota</taxon>
        <taxon>Actinomycetes</taxon>
        <taxon>Micromonosporales</taxon>
        <taxon>Micromonosporaceae</taxon>
        <taxon>Dactylosporangium</taxon>
    </lineage>
</organism>
<evidence type="ECO:0008006" key="3">
    <source>
        <dbReference type="Google" id="ProtNLM"/>
    </source>
</evidence>
<keyword evidence="2" id="KW-1185">Reference proteome</keyword>
<name>A0A9W6KG05_9ACTN</name>
<protein>
    <recommendedName>
        <fullName evidence="3">ABM domain-containing protein</fullName>
    </recommendedName>
</protein>
<dbReference type="EMBL" id="BSFP01000004">
    <property type="protein sequence ID" value="GLK99555.1"/>
    <property type="molecule type" value="Genomic_DNA"/>
</dbReference>
<gene>
    <name evidence="1" type="ORF">GCM10017581_012960</name>
</gene>
<sequence length="93" mass="10594">MGVVESTAVIVRMWEVRAHPEAFGELLSWVCDAMLPRVEVSPLHLSSEVYSSTDQRLVVISKWRGSTPEPFADPPSHLVARKPQFWDFTEVDR</sequence>
<reference evidence="1" key="1">
    <citation type="journal article" date="2014" name="Int. J. Syst. Evol. Microbiol.">
        <title>Complete genome sequence of Corynebacterium casei LMG S-19264T (=DSM 44701T), isolated from a smear-ripened cheese.</title>
        <authorList>
            <consortium name="US DOE Joint Genome Institute (JGI-PGF)"/>
            <person name="Walter F."/>
            <person name="Albersmeier A."/>
            <person name="Kalinowski J."/>
            <person name="Ruckert C."/>
        </authorList>
    </citation>
    <scope>NUCLEOTIDE SEQUENCE</scope>
    <source>
        <strain evidence="1">VKM Ac-1321</strain>
    </source>
</reference>
<comment type="caution">
    <text evidence="1">The sequence shown here is derived from an EMBL/GenBank/DDBJ whole genome shotgun (WGS) entry which is preliminary data.</text>
</comment>
<reference evidence="1" key="2">
    <citation type="submission" date="2023-01" db="EMBL/GenBank/DDBJ databases">
        <authorList>
            <person name="Sun Q."/>
            <person name="Evtushenko L."/>
        </authorList>
    </citation>
    <scope>NUCLEOTIDE SEQUENCE</scope>
    <source>
        <strain evidence="1">VKM Ac-1321</strain>
    </source>
</reference>
<proteinExistence type="predicted"/>
<dbReference type="Proteomes" id="UP001143480">
    <property type="component" value="Unassembled WGS sequence"/>
</dbReference>
<evidence type="ECO:0000313" key="2">
    <source>
        <dbReference type="Proteomes" id="UP001143480"/>
    </source>
</evidence>
<dbReference type="AlphaFoldDB" id="A0A9W6KG05"/>
<evidence type="ECO:0000313" key="1">
    <source>
        <dbReference type="EMBL" id="GLK99555.1"/>
    </source>
</evidence>
<accession>A0A9W6KG05</accession>